<dbReference type="STRING" id="36844.SAMN04488501_10299"/>
<name>A0A0L6ZA10_9CLOT</name>
<evidence type="ECO:0000313" key="3">
    <source>
        <dbReference type="Proteomes" id="UP000037043"/>
    </source>
</evidence>
<dbReference type="RefSeq" id="WP_074782701.1">
    <property type="nucleotide sequence ID" value="NZ_LHUR01000022.1"/>
</dbReference>
<organism evidence="2 3">
    <name type="scientific">Clostridium homopropionicum DSM 5847</name>
    <dbReference type="NCBI Taxonomy" id="1121318"/>
    <lineage>
        <taxon>Bacteria</taxon>
        <taxon>Bacillati</taxon>
        <taxon>Bacillota</taxon>
        <taxon>Clostridia</taxon>
        <taxon>Eubacteriales</taxon>
        <taxon>Clostridiaceae</taxon>
        <taxon>Clostridium</taxon>
    </lineage>
</organism>
<reference evidence="3" key="1">
    <citation type="submission" date="2015-08" db="EMBL/GenBank/DDBJ databases">
        <title>Genome sequence of the strict anaerobe Clostridium homopropionicum LuHBu1 (DSM 5847T).</title>
        <authorList>
            <person name="Poehlein A."/>
            <person name="Beck M."/>
            <person name="Schiel-Bengelsdorf B."/>
            <person name="Bengelsdorf F.R."/>
            <person name="Daniel R."/>
            <person name="Duerre P."/>
        </authorList>
    </citation>
    <scope>NUCLEOTIDE SEQUENCE [LARGE SCALE GENOMIC DNA]</scope>
    <source>
        <strain evidence="3">DSM 5847</strain>
    </source>
</reference>
<evidence type="ECO:0000259" key="1">
    <source>
        <dbReference type="Pfam" id="PF07561"/>
    </source>
</evidence>
<sequence>MKVNKMDHANAGIKCVVNTCHYYMKGDQCSAERIEVQPRNASSTEQTDCATFIPEK</sequence>
<dbReference type="InterPro" id="IPR011437">
    <property type="entry name" value="DUF1540"/>
</dbReference>
<proteinExistence type="predicted"/>
<feature type="domain" description="DUF1540" evidence="1">
    <location>
        <begin position="13"/>
        <end position="52"/>
    </location>
</feature>
<comment type="caution">
    <text evidence="2">The sequence shown here is derived from an EMBL/GenBank/DDBJ whole genome shotgun (WGS) entry which is preliminary data.</text>
</comment>
<accession>A0A0L6ZA10</accession>
<protein>
    <recommendedName>
        <fullName evidence="1">DUF1540 domain-containing protein</fullName>
    </recommendedName>
</protein>
<keyword evidence="3" id="KW-1185">Reference proteome</keyword>
<dbReference type="Proteomes" id="UP000037043">
    <property type="component" value="Unassembled WGS sequence"/>
</dbReference>
<evidence type="ECO:0000313" key="2">
    <source>
        <dbReference type="EMBL" id="KOA19805.1"/>
    </source>
</evidence>
<dbReference type="AlphaFoldDB" id="A0A0L6ZA10"/>
<dbReference type="EMBL" id="LHUR01000022">
    <property type="protein sequence ID" value="KOA19805.1"/>
    <property type="molecule type" value="Genomic_DNA"/>
</dbReference>
<gene>
    <name evidence="2" type="ORF">CLHOM_18940</name>
</gene>
<dbReference type="Pfam" id="PF07561">
    <property type="entry name" value="DUF1540"/>
    <property type="match status" value="1"/>
</dbReference>
<dbReference type="PATRIC" id="fig|1121318.3.peg.1911"/>